<dbReference type="GO" id="GO:0005615">
    <property type="term" value="C:extracellular space"/>
    <property type="evidence" value="ECO:0007669"/>
    <property type="project" value="InterPro"/>
</dbReference>
<dbReference type="PROSITE" id="PS00284">
    <property type="entry name" value="SERPIN"/>
    <property type="match status" value="1"/>
</dbReference>
<sequence>MGVQWILLGIALVGLLVLVATVYFFAQTEALERALKYAEAHSTLAGKIGALAHYDVVKTTEPLTCTDGVSNFTCFLSKTGVEEALGALRRIGVEPEIRELADRRVTVFVYSPGGIASRQFNVSRAWELSWENETVRLYQTAIKRSYGELLKIIERAEELYREGAFSIAPTVDGLVVFTAGRQGEAQRILEAVRRIDPEVNVLVVPIAAPPEPAPNSTIAGGYGRFAVEFYKRVAVGILGENLVLSPYSVYKAFAMAYAGASGATREELKAVFGFGEDPCVLPAASRGVEEALSAWLQTDFPFKPNYLNKLRCIGAEAKYVDFERDYKSAIAAINKWAEEKTRGLIKDLVPADYPEGWDVRAVLVSALYFKGNWWPDRFQRVGKREFKGAGPADFIALDLSSCGDPSLRGRASSDLTVVELPFNNTEVALYIIMPRDLPSFVKELTYEKLREIISTLPDQVIRVEMPLFKAEFKGSVKQALREMGVVRAFETADFTEMAYRRLYIDDVFHGAYLNADENGVVAAAATAVVFKPVCAKGGGVEVVVDKPFLFVLADRTSGVIYFIGHVVNPSPGFTPT</sequence>
<comment type="caution">
    <text evidence="4">The sequence shown here is derived from an EMBL/GenBank/DDBJ whole genome shotgun (WGS) entry which is preliminary data.</text>
</comment>
<dbReference type="InterPro" id="IPR023796">
    <property type="entry name" value="Serpin_dom"/>
</dbReference>
<dbReference type="InterPro" id="IPR042178">
    <property type="entry name" value="Serpin_sf_1"/>
</dbReference>
<dbReference type="Gene3D" id="3.30.497.10">
    <property type="entry name" value="Antithrombin, subunit I, domain 2"/>
    <property type="match status" value="1"/>
</dbReference>
<dbReference type="InterPro" id="IPR000215">
    <property type="entry name" value="Serpin_fam"/>
</dbReference>
<keyword evidence="2" id="KW-1133">Transmembrane helix</keyword>
<dbReference type="Proteomes" id="UP000651120">
    <property type="component" value="Unassembled WGS sequence"/>
</dbReference>
<organism evidence="4 5">
    <name type="scientific">Pyrobaculum aerophilum</name>
    <dbReference type="NCBI Taxonomy" id="13773"/>
    <lineage>
        <taxon>Archaea</taxon>
        <taxon>Thermoproteota</taxon>
        <taxon>Thermoprotei</taxon>
        <taxon>Thermoproteales</taxon>
        <taxon>Thermoproteaceae</taxon>
        <taxon>Pyrobaculum</taxon>
    </lineage>
</organism>
<protein>
    <submittedName>
        <fullName evidence="4">Serpin family protein</fullName>
    </submittedName>
</protein>
<evidence type="ECO:0000313" key="4">
    <source>
        <dbReference type="EMBL" id="HII47744.1"/>
    </source>
</evidence>
<dbReference type="InterPro" id="IPR023795">
    <property type="entry name" value="Serpin_CS"/>
</dbReference>
<feature type="domain" description="Serpin" evidence="3">
    <location>
        <begin position="227"/>
        <end position="569"/>
    </location>
</feature>
<accession>A0A832T1Y7</accession>
<dbReference type="SMART" id="SM00093">
    <property type="entry name" value="SERPIN"/>
    <property type="match status" value="1"/>
</dbReference>
<gene>
    <name evidence="4" type="ORF">HA333_09995</name>
</gene>
<proteinExistence type="inferred from homology"/>
<evidence type="ECO:0000259" key="3">
    <source>
        <dbReference type="SMART" id="SM00093"/>
    </source>
</evidence>
<evidence type="ECO:0000313" key="5">
    <source>
        <dbReference type="Proteomes" id="UP000651120"/>
    </source>
</evidence>
<dbReference type="PANTHER" id="PTHR11461">
    <property type="entry name" value="SERINE PROTEASE INHIBITOR, SERPIN"/>
    <property type="match status" value="1"/>
</dbReference>
<feature type="transmembrane region" description="Helical" evidence="2">
    <location>
        <begin position="6"/>
        <end position="26"/>
    </location>
</feature>
<dbReference type="AlphaFoldDB" id="A0A832T1Y7"/>
<dbReference type="EMBL" id="DUJP01000033">
    <property type="protein sequence ID" value="HII47744.1"/>
    <property type="molecule type" value="Genomic_DNA"/>
</dbReference>
<dbReference type="RefSeq" id="WP_281071056.1">
    <property type="nucleotide sequence ID" value="NZ_DUJP01000033.1"/>
</dbReference>
<name>A0A832T1Y7_9CREN</name>
<keyword evidence="2" id="KW-0472">Membrane</keyword>
<dbReference type="Gene3D" id="2.30.39.10">
    <property type="entry name" value="Alpha-1-antitrypsin, domain 1"/>
    <property type="match status" value="1"/>
</dbReference>
<dbReference type="PANTHER" id="PTHR11461:SF211">
    <property type="entry name" value="GH10112P-RELATED"/>
    <property type="match status" value="1"/>
</dbReference>
<dbReference type="SUPFAM" id="SSF56574">
    <property type="entry name" value="Serpins"/>
    <property type="match status" value="1"/>
</dbReference>
<keyword evidence="2" id="KW-0812">Transmembrane</keyword>
<evidence type="ECO:0000256" key="1">
    <source>
        <dbReference type="RuleBase" id="RU000411"/>
    </source>
</evidence>
<reference evidence="4" key="1">
    <citation type="journal article" date="2020" name="bioRxiv">
        <title>A rank-normalized archaeal taxonomy based on genome phylogeny resolves widespread incomplete and uneven classifications.</title>
        <authorList>
            <person name="Rinke C."/>
            <person name="Chuvochina M."/>
            <person name="Mussig A.J."/>
            <person name="Chaumeil P.-A."/>
            <person name="Waite D.W."/>
            <person name="Whitman W.B."/>
            <person name="Parks D.H."/>
            <person name="Hugenholtz P."/>
        </authorList>
    </citation>
    <scope>NUCLEOTIDE SEQUENCE</scope>
    <source>
        <strain evidence="4">UBA8839</strain>
    </source>
</reference>
<dbReference type="InterPro" id="IPR042185">
    <property type="entry name" value="Serpin_sf_2"/>
</dbReference>
<dbReference type="GO" id="GO:0004867">
    <property type="term" value="F:serine-type endopeptidase inhibitor activity"/>
    <property type="evidence" value="ECO:0007669"/>
    <property type="project" value="InterPro"/>
</dbReference>
<evidence type="ECO:0000256" key="2">
    <source>
        <dbReference type="SAM" id="Phobius"/>
    </source>
</evidence>
<comment type="similarity">
    <text evidence="1">Belongs to the serpin family.</text>
</comment>
<dbReference type="InterPro" id="IPR036186">
    <property type="entry name" value="Serpin_sf"/>
</dbReference>
<dbReference type="Pfam" id="PF00079">
    <property type="entry name" value="Serpin"/>
    <property type="match status" value="1"/>
</dbReference>